<dbReference type="GO" id="GO:0006511">
    <property type="term" value="P:ubiquitin-dependent protein catabolic process"/>
    <property type="evidence" value="ECO:0007669"/>
    <property type="project" value="TreeGrafter"/>
</dbReference>
<dbReference type="GO" id="GO:0016567">
    <property type="term" value="P:protein ubiquitination"/>
    <property type="evidence" value="ECO:0007669"/>
    <property type="project" value="InterPro"/>
</dbReference>
<dbReference type="Ensembl" id="ENSCCRT00000139537.1">
    <property type="protein sequence ID" value="ENSCCRP00000172800.1"/>
    <property type="gene ID" value="ENSCCRG00000074103.1"/>
</dbReference>
<dbReference type="GO" id="GO:0061630">
    <property type="term" value="F:ubiquitin protein ligase activity"/>
    <property type="evidence" value="ECO:0007669"/>
    <property type="project" value="InterPro"/>
</dbReference>
<dbReference type="Proteomes" id="UP001108240">
    <property type="component" value="Unplaced"/>
</dbReference>
<feature type="compositionally biased region" description="Basic and acidic residues" evidence="1">
    <location>
        <begin position="179"/>
        <end position="188"/>
    </location>
</feature>
<dbReference type="AlphaFoldDB" id="A0A9J8D666"/>
<dbReference type="InterPro" id="IPR033489">
    <property type="entry name" value="RBBP6"/>
</dbReference>
<proteinExistence type="predicted"/>
<dbReference type="Gene3D" id="4.10.60.10">
    <property type="entry name" value="Zinc finger, CCHC-type"/>
    <property type="match status" value="1"/>
</dbReference>
<dbReference type="PANTHER" id="PTHR15439:SF0">
    <property type="entry name" value="CELL DIVISION CYCLE AND APOPTOSIS REGULATOR PROTEIN 1-RELATED"/>
    <property type="match status" value="1"/>
</dbReference>
<evidence type="ECO:0000313" key="3">
    <source>
        <dbReference type="Proteomes" id="UP001108240"/>
    </source>
</evidence>
<dbReference type="GO" id="GO:0005634">
    <property type="term" value="C:nucleus"/>
    <property type="evidence" value="ECO:0007669"/>
    <property type="project" value="TreeGrafter"/>
</dbReference>
<dbReference type="PANTHER" id="PTHR15439">
    <property type="entry name" value="RETINOBLASTOMA-BINDING PROTEIN 6"/>
    <property type="match status" value="1"/>
</dbReference>
<evidence type="ECO:0000313" key="2">
    <source>
        <dbReference type="Ensembl" id="ENSCCRP00000172800.1"/>
    </source>
</evidence>
<protein>
    <submittedName>
        <fullName evidence="2">Uncharacterized protein</fullName>
    </submittedName>
</protein>
<dbReference type="GeneTree" id="ENSGT00940000159365"/>
<name>A0A9J8D666_CYPCA</name>
<organism evidence="2 3">
    <name type="scientific">Cyprinus carpio carpio</name>
    <dbReference type="NCBI Taxonomy" id="630221"/>
    <lineage>
        <taxon>Eukaryota</taxon>
        <taxon>Metazoa</taxon>
        <taxon>Chordata</taxon>
        <taxon>Craniata</taxon>
        <taxon>Vertebrata</taxon>
        <taxon>Euteleostomi</taxon>
        <taxon>Actinopterygii</taxon>
        <taxon>Neopterygii</taxon>
        <taxon>Teleostei</taxon>
        <taxon>Ostariophysi</taxon>
        <taxon>Cypriniformes</taxon>
        <taxon>Cyprinidae</taxon>
        <taxon>Cyprininae</taxon>
        <taxon>Cyprinus</taxon>
    </lineage>
</organism>
<reference evidence="2" key="2">
    <citation type="submission" date="2025-09" db="UniProtKB">
        <authorList>
            <consortium name="Ensembl"/>
        </authorList>
    </citation>
    <scope>IDENTIFICATION</scope>
</reference>
<sequence length="208" mass="23822">MSVSSINILIFFFPGDLIKKSHHSHTKYTDDEALIPNITSVIIRLILAVGLKSTNTRFWQVGDSSPVSLDLLLKNLAEANASEEDKLKFDALKLLPPNYICFRCRIPGHHIKNWPSNGDKGFVPHKHIRKCTGIPRSFLVEVDDPDRKGVMMDSSGIYVIPVMDCLLKFLCRSQSPNQESKRRRDVRGNRSRSRSPLNRYTDQMRPRY</sequence>
<dbReference type="OMA" id="ICFRCRI"/>
<evidence type="ECO:0000256" key="1">
    <source>
        <dbReference type="SAM" id="MobiDB-lite"/>
    </source>
</evidence>
<accession>A0A9J8D666</accession>
<feature type="region of interest" description="Disordered" evidence="1">
    <location>
        <begin position="178"/>
        <end position="208"/>
    </location>
</feature>
<keyword evidence="3" id="KW-1185">Reference proteome</keyword>
<reference evidence="2" key="1">
    <citation type="submission" date="2025-08" db="UniProtKB">
        <authorList>
            <consortium name="Ensembl"/>
        </authorList>
    </citation>
    <scope>IDENTIFICATION</scope>
</reference>
<dbReference type="GO" id="GO:0006397">
    <property type="term" value="P:mRNA processing"/>
    <property type="evidence" value="ECO:0007669"/>
    <property type="project" value="InterPro"/>
</dbReference>